<dbReference type="Pfam" id="PF13927">
    <property type="entry name" value="Ig_3"/>
    <property type="match status" value="1"/>
</dbReference>
<dbReference type="GO" id="GO:0007156">
    <property type="term" value="P:homophilic cell adhesion via plasma membrane adhesion molecules"/>
    <property type="evidence" value="ECO:0007669"/>
    <property type="project" value="TreeGrafter"/>
</dbReference>
<sequence length="394" mass="43707">MLQIGSTRTKELSVIPHISYILTVLPFQKSFLCKPLFNLTDIFADLSVRNRNPVTAFIGDRVSLVCEGSYQWEAVEIYWLYNGLPVSDVRPLYDVTEVVNSLETFTTSTLTINNARKFDHGQFTCASSDMPGRATVMVNIYAEPQLRPIPDVTLQYGGSLVLTCHVIPLIQEASMYWSKNGELIGTTGTHDLDGDRKIDGEVLRNGSLIVYAADKTDAGLYTCLLRYIINRRSETISANVNVNAAVEVTIKEYIKMNSPLFEPIKITCTAFGYPVPEISWQFKNFTIGGDGFWGRDIDIIHRPRSPISVTSEITIGDLPGTFAMASVRCDGKNFFSNASQLSLIIKFGNGSVALLDGSHLEDASLLVEKSQAGRNSSLFRILIILCFVIYTVIK</sequence>
<dbReference type="SUPFAM" id="SSF48726">
    <property type="entry name" value="Immunoglobulin"/>
    <property type="match status" value="2"/>
</dbReference>
<dbReference type="InterPro" id="IPR013151">
    <property type="entry name" value="Immunoglobulin_dom"/>
</dbReference>
<name>A0A9Q1CLK8_HOLLE</name>
<keyword evidence="1" id="KW-0393">Immunoglobulin domain</keyword>
<keyword evidence="2" id="KW-0812">Transmembrane</keyword>
<dbReference type="Pfam" id="PF00047">
    <property type="entry name" value="ig"/>
    <property type="match status" value="1"/>
</dbReference>
<dbReference type="GO" id="GO:0007411">
    <property type="term" value="P:axon guidance"/>
    <property type="evidence" value="ECO:0007669"/>
    <property type="project" value="TreeGrafter"/>
</dbReference>
<keyword evidence="2" id="KW-0472">Membrane</keyword>
<dbReference type="InterPro" id="IPR003599">
    <property type="entry name" value="Ig_sub"/>
</dbReference>
<dbReference type="GO" id="GO:0098632">
    <property type="term" value="F:cell-cell adhesion mediator activity"/>
    <property type="evidence" value="ECO:0007669"/>
    <property type="project" value="TreeGrafter"/>
</dbReference>
<dbReference type="Proteomes" id="UP001152320">
    <property type="component" value="Chromosome 2"/>
</dbReference>
<feature type="domain" description="Ig-like" evidence="3">
    <location>
        <begin position="144"/>
        <end position="241"/>
    </location>
</feature>
<proteinExistence type="predicted"/>
<evidence type="ECO:0000313" key="4">
    <source>
        <dbReference type="EMBL" id="KAJ8047837.1"/>
    </source>
</evidence>
<dbReference type="InterPro" id="IPR003598">
    <property type="entry name" value="Ig_sub2"/>
</dbReference>
<evidence type="ECO:0000313" key="5">
    <source>
        <dbReference type="Proteomes" id="UP001152320"/>
    </source>
</evidence>
<dbReference type="SMART" id="SM00408">
    <property type="entry name" value="IGc2"/>
    <property type="match status" value="2"/>
</dbReference>
<dbReference type="OrthoDB" id="5970915at2759"/>
<organism evidence="4 5">
    <name type="scientific">Holothuria leucospilota</name>
    <name type="common">Black long sea cucumber</name>
    <name type="synonym">Mertensiothuria leucospilota</name>
    <dbReference type="NCBI Taxonomy" id="206669"/>
    <lineage>
        <taxon>Eukaryota</taxon>
        <taxon>Metazoa</taxon>
        <taxon>Echinodermata</taxon>
        <taxon>Eleutherozoa</taxon>
        <taxon>Echinozoa</taxon>
        <taxon>Holothuroidea</taxon>
        <taxon>Aspidochirotacea</taxon>
        <taxon>Aspidochirotida</taxon>
        <taxon>Holothuriidae</taxon>
        <taxon>Holothuria</taxon>
    </lineage>
</organism>
<keyword evidence="2" id="KW-1133">Transmembrane helix</keyword>
<feature type="domain" description="Ig-like" evidence="3">
    <location>
        <begin position="35"/>
        <end position="137"/>
    </location>
</feature>
<dbReference type="GO" id="GO:0005886">
    <property type="term" value="C:plasma membrane"/>
    <property type="evidence" value="ECO:0007669"/>
    <property type="project" value="TreeGrafter"/>
</dbReference>
<comment type="caution">
    <text evidence="4">The sequence shown here is derived from an EMBL/GenBank/DDBJ whole genome shotgun (WGS) entry which is preliminary data.</text>
</comment>
<dbReference type="InterPro" id="IPR036179">
    <property type="entry name" value="Ig-like_dom_sf"/>
</dbReference>
<keyword evidence="5" id="KW-1185">Reference proteome</keyword>
<dbReference type="GO" id="GO:0070593">
    <property type="term" value="P:dendrite self-avoidance"/>
    <property type="evidence" value="ECO:0007669"/>
    <property type="project" value="TreeGrafter"/>
</dbReference>
<reference evidence="4" key="1">
    <citation type="submission" date="2021-10" db="EMBL/GenBank/DDBJ databases">
        <title>Tropical sea cucumber genome reveals ecological adaptation and Cuvierian tubules defense mechanism.</title>
        <authorList>
            <person name="Chen T."/>
        </authorList>
    </citation>
    <scope>NUCLEOTIDE SEQUENCE</scope>
    <source>
        <strain evidence="4">Nanhai2018</strain>
        <tissue evidence="4">Muscle</tissue>
    </source>
</reference>
<evidence type="ECO:0000259" key="3">
    <source>
        <dbReference type="PROSITE" id="PS50835"/>
    </source>
</evidence>
<dbReference type="InterPro" id="IPR007110">
    <property type="entry name" value="Ig-like_dom"/>
</dbReference>
<gene>
    <name evidence="4" type="ORF">HOLleu_06947</name>
</gene>
<evidence type="ECO:0000256" key="2">
    <source>
        <dbReference type="SAM" id="Phobius"/>
    </source>
</evidence>
<dbReference type="Gene3D" id="2.60.40.10">
    <property type="entry name" value="Immunoglobulins"/>
    <property type="match status" value="2"/>
</dbReference>
<dbReference type="PANTHER" id="PTHR10075:SF100">
    <property type="entry name" value="FASCICLIN-2"/>
    <property type="match status" value="1"/>
</dbReference>
<evidence type="ECO:0000256" key="1">
    <source>
        <dbReference type="ARBA" id="ARBA00023319"/>
    </source>
</evidence>
<feature type="transmembrane region" description="Helical" evidence="2">
    <location>
        <begin position="377"/>
        <end position="393"/>
    </location>
</feature>
<dbReference type="SMART" id="SM00409">
    <property type="entry name" value="IG"/>
    <property type="match status" value="2"/>
</dbReference>
<protein>
    <submittedName>
        <fullName evidence="4">Titin-like</fullName>
    </submittedName>
</protein>
<accession>A0A9Q1CLK8</accession>
<dbReference type="PANTHER" id="PTHR10075">
    <property type="entry name" value="BASIGIN RELATED"/>
    <property type="match status" value="1"/>
</dbReference>
<dbReference type="AlphaFoldDB" id="A0A9Q1CLK8"/>
<dbReference type="EMBL" id="JAIZAY010000002">
    <property type="protein sequence ID" value="KAJ8047837.1"/>
    <property type="molecule type" value="Genomic_DNA"/>
</dbReference>
<dbReference type="InterPro" id="IPR013783">
    <property type="entry name" value="Ig-like_fold"/>
</dbReference>
<dbReference type="GO" id="GO:0030424">
    <property type="term" value="C:axon"/>
    <property type="evidence" value="ECO:0007669"/>
    <property type="project" value="TreeGrafter"/>
</dbReference>
<dbReference type="PROSITE" id="PS50835">
    <property type="entry name" value="IG_LIKE"/>
    <property type="match status" value="2"/>
</dbReference>